<feature type="region of interest" description="Disordered" evidence="1">
    <location>
        <begin position="1"/>
        <end position="112"/>
    </location>
</feature>
<feature type="region of interest" description="Disordered" evidence="1">
    <location>
        <begin position="608"/>
        <end position="653"/>
    </location>
</feature>
<feature type="compositionally biased region" description="Low complexity" evidence="1">
    <location>
        <begin position="22"/>
        <end position="59"/>
    </location>
</feature>
<dbReference type="OrthoDB" id="3936275at2759"/>
<dbReference type="EMBL" id="CP089278">
    <property type="protein sequence ID" value="USP80056.1"/>
    <property type="molecule type" value="Genomic_DNA"/>
</dbReference>
<evidence type="ECO:0000256" key="2">
    <source>
        <dbReference type="SAM" id="Phobius"/>
    </source>
</evidence>
<protein>
    <submittedName>
        <fullName evidence="3">Uncharacterized protein</fullName>
    </submittedName>
</protein>
<keyword evidence="2" id="KW-0812">Transmembrane</keyword>
<accession>A0A9Q8ZDA4</accession>
<evidence type="ECO:0000313" key="3">
    <source>
        <dbReference type="EMBL" id="USP80056.1"/>
    </source>
</evidence>
<keyword evidence="4" id="KW-1185">Reference proteome</keyword>
<feature type="compositionally biased region" description="Low complexity" evidence="1">
    <location>
        <begin position="80"/>
        <end position="112"/>
    </location>
</feature>
<reference evidence="3" key="1">
    <citation type="submission" date="2021-12" db="EMBL/GenBank/DDBJ databases">
        <title>Curvularia clavata genome.</title>
        <authorList>
            <person name="Cao Y."/>
        </authorList>
    </citation>
    <scope>NUCLEOTIDE SEQUENCE</scope>
    <source>
        <strain evidence="3">Yc1106</strain>
    </source>
</reference>
<feature type="region of interest" description="Disordered" evidence="1">
    <location>
        <begin position="128"/>
        <end position="286"/>
    </location>
</feature>
<feature type="compositionally biased region" description="Polar residues" evidence="1">
    <location>
        <begin position="382"/>
        <end position="395"/>
    </location>
</feature>
<sequence>MATPSQSITTVNGRRCTRSRARTAATTSQAATSTQITSSTTTTSQDAPQIQTSTAQTSSNPPPPPSSQPPPPPPPPPVSSAPAPSADQAAQPTADGTTAPTDAVAGTSSTGTLSTVLISSSARVEPLALPSSDPATAGLEQPPAAQASVEVPLQIPVVSAAPSTSPTPTTPSPISTVPNPIPTNPTPTSTTPSPIPTSSDSISTAVPSSLVEASEAPPLFTASPASDPPASVDPNSAIPLESGTNLPSSILGPTVARPRPTASPADGPAGIIAPDQGSSNDDGPLTLSRNGNIGGILGGVFGGIAALALISALLFLCLRKRKSQPVRWNEKRQEYPSFLDKLKTIPTELGAFVAKLRGSQNQSARNTYQRHVPKASVDSVYSRDSNGRIRSNSEPQGVKRAGSSGSMSSRKSDRNVLRKKPSSVSAYRFPDIAEDTGSPNPFADPQQMRPLLLLNPDPRSTPGTPQMPAATAEPPEPRDPFASVYDPPPAAPTWERGPANTHQRAMSSASGQSSLPTWSLYATDNPFRDPPNAPPLPNQAVLPQHQRRRSSMALPNFKPATAFDANSTFATRDSGMYFGEPGPSRPATNMFTPVTPARRTIRQSDPFDLDRPEVLGFGGISRQPTRNKRTSNTSNWYTAGAGAPNNPPLPRAM</sequence>
<feature type="region of interest" description="Disordered" evidence="1">
    <location>
        <begin position="360"/>
        <end position="515"/>
    </location>
</feature>
<evidence type="ECO:0000256" key="1">
    <source>
        <dbReference type="SAM" id="MobiDB-lite"/>
    </source>
</evidence>
<keyword evidence="2" id="KW-0472">Membrane</keyword>
<feature type="compositionally biased region" description="Low complexity" evidence="1">
    <location>
        <begin position="222"/>
        <end position="237"/>
    </location>
</feature>
<feature type="compositionally biased region" description="Low complexity" evidence="1">
    <location>
        <begin position="399"/>
        <end position="409"/>
    </location>
</feature>
<feature type="compositionally biased region" description="Polar residues" evidence="1">
    <location>
        <begin position="1"/>
        <end position="12"/>
    </location>
</feature>
<evidence type="ECO:0000313" key="4">
    <source>
        <dbReference type="Proteomes" id="UP001056012"/>
    </source>
</evidence>
<dbReference type="VEuPathDB" id="FungiDB:yc1106_07330"/>
<keyword evidence="2" id="KW-1133">Transmembrane helix</keyword>
<proteinExistence type="predicted"/>
<feature type="compositionally biased region" description="Polar residues" evidence="1">
    <location>
        <begin position="500"/>
        <end position="515"/>
    </location>
</feature>
<feature type="compositionally biased region" description="Low complexity" evidence="1">
    <location>
        <begin position="155"/>
        <end position="178"/>
    </location>
</feature>
<dbReference type="Proteomes" id="UP001056012">
    <property type="component" value="Chromosome 5"/>
</dbReference>
<gene>
    <name evidence="3" type="ORF">yc1106_07330</name>
</gene>
<feature type="compositionally biased region" description="Polar residues" evidence="1">
    <location>
        <begin position="360"/>
        <end position="369"/>
    </location>
</feature>
<feature type="compositionally biased region" description="Low complexity" evidence="1">
    <location>
        <begin position="186"/>
        <end position="205"/>
    </location>
</feature>
<dbReference type="AlphaFoldDB" id="A0A9Q8ZDA4"/>
<name>A0A9Q8ZDA4_CURCL</name>
<feature type="compositionally biased region" description="Pro residues" evidence="1">
    <location>
        <begin position="60"/>
        <end position="79"/>
    </location>
</feature>
<feature type="transmembrane region" description="Helical" evidence="2">
    <location>
        <begin position="296"/>
        <end position="318"/>
    </location>
</feature>
<organism evidence="3 4">
    <name type="scientific">Curvularia clavata</name>
    <dbReference type="NCBI Taxonomy" id="95742"/>
    <lineage>
        <taxon>Eukaryota</taxon>
        <taxon>Fungi</taxon>
        <taxon>Dikarya</taxon>
        <taxon>Ascomycota</taxon>
        <taxon>Pezizomycotina</taxon>
        <taxon>Dothideomycetes</taxon>
        <taxon>Pleosporomycetidae</taxon>
        <taxon>Pleosporales</taxon>
        <taxon>Pleosporineae</taxon>
        <taxon>Pleosporaceae</taxon>
        <taxon>Curvularia</taxon>
    </lineage>
</organism>